<organism evidence="4 5">
    <name type="scientific">Polyrhizophydium stewartii</name>
    <dbReference type="NCBI Taxonomy" id="2732419"/>
    <lineage>
        <taxon>Eukaryota</taxon>
        <taxon>Fungi</taxon>
        <taxon>Fungi incertae sedis</taxon>
        <taxon>Chytridiomycota</taxon>
        <taxon>Chytridiomycota incertae sedis</taxon>
        <taxon>Chytridiomycetes</taxon>
        <taxon>Rhizophydiales</taxon>
        <taxon>Rhizophydiales incertae sedis</taxon>
        <taxon>Polyrhizophydium</taxon>
    </lineage>
</organism>
<comment type="subcellular location">
    <subcellularLocation>
        <location evidence="3">Mitochondrion inner membrane</location>
    </subcellularLocation>
</comment>
<sequence length="73" mass="8535">MTESRACGAEKADFKWCAKAEGFLGRMLGKCDELQRRYEACLDHEFQIRRKKNLENGRERAAKWKDANRELGL</sequence>
<evidence type="ECO:0000256" key="1">
    <source>
        <dbReference type="ARBA" id="ARBA00007347"/>
    </source>
</evidence>
<dbReference type="Proteomes" id="UP001527925">
    <property type="component" value="Unassembled WGS sequence"/>
</dbReference>
<keyword evidence="3" id="KW-0472">Membrane</keyword>
<keyword evidence="5" id="KW-1185">Reference proteome</keyword>
<keyword evidence="3" id="KW-0143">Chaperone</keyword>
<dbReference type="EMBL" id="JADGIZ020000149">
    <property type="protein sequence ID" value="KAL2911152.1"/>
    <property type="molecule type" value="Genomic_DNA"/>
</dbReference>
<protein>
    <recommendedName>
        <fullName evidence="3">COX assembly mitochondrial protein</fullName>
    </recommendedName>
</protein>
<keyword evidence="3" id="KW-0496">Mitochondrion</keyword>
<comment type="function">
    <text evidence="3">Required for mitochondrial cytochrome c oxidase (COX) assembly and respiration.</text>
</comment>
<keyword evidence="2" id="KW-1015">Disulfide bond</keyword>
<evidence type="ECO:0000256" key="2">
    <source>
        <dbReference type="ARBA" id="ARBA00023157"/>
    </source>
</evidence>
<accession>A0ABR4MV52</accession>
<keyword evidence="3" id="KW-0999">Mitochondrion inner membrane</keyword>
<gene>
    <name evidence="4" type="ORF">HK105_209400</name>
</gene>
<comment type="similarity">
    <text evidence="1 3">Belongs to the CMC family.</text>
</comment>
<comment type="caution">
    <text evidence="4">The sequence shown here is derived from an EMBL/GenBank/DDBJ whole genome shotgun (WGS) entry which is preliminary data.</text>
</comment>
<dbReference type="InterPro" id="IPR013892">
    <property type="entry name" value="Cyt_c_biogenesis_Cmc1-like"/>
</dbReference>
<reference evidence="4 5" key="1">
    <citation type="submission" date="2023-09" db="EMBL/GenBank/DDBJ databases">
        <title>Pangenome analysis of Batrachochytrium dendrobatidis and related Chytrids.</title>
        <authorList>
            <person name="Yacoub M.N."/>
            <person name="Stajich J.E."/>
            <person name="James T.Y."/>
        </authorList>
    </citation>
    <scope>NUCLEOTIDE SEQUENCE [LARGE SCALE GENOMIC DNA]</scope>
    <source>
        <strain evidence="4 5">JEL0888</strain>
    </source>
</reference>
<name>A0ABR4MV52_9FUNG</name>
<evidence type="ECO:0000313" key="4">
    <source>
        <dbReference type="EMBL" id="KAL2911152.1"/>
    </source>
</evidence>
<proteinExistence type="inferred from homology"/>
<evidence type="ECO:0000256" key="3">
    <source>
        <dbReference type="RuleBase" id="RU364104"/>
    </source>
</evidence>
<dbReference type="Pfam" id="PF08583">
    <property type="entry name" value="Cmc1"/>
    <property type="match status" value="1"/>
</dbReference>
<evidence type="ECO:0000313" key="5">
    <source>
        <dbReference type="Proteomes" id="UP001527925"/>
    </source>
</evidence>